<dbReference type="GO" id="GO:0016616">
    <property type="term" value="F:oxidoreductase activity, acting on the CH-OH group of donors, NAD or NADP as acceptor"/>
    <property type="evidence" value="ECO:0007669"/>
    <property type="project" value="TreeGrafter"/>
</dbReference>
<dbReference type="SUPFAM" id="SSF51735">
    <property type="entry name" value="NAD(P)-binding Rossmann-fold domains"/>
    <property type="match status" value="1"/>
</dbReference>
<name>A0AB38TIN0_9HYPH</name>
<keyword evidence="4" id="KW-1185">Reference proteome</keyword>
<dbReference type="Pfam" id="PF13561">
    <property type="entry name" value="adh_short_C2"/>
    <property type="match status" value="1"/>
</dbReference>
<evidence type="ECO:0000313" key="4">
    <source>
        <dbReference type="Proteomes" id="UP001060070"/>
    </source>
</evidence>
<proteinExistence type="inferred from homology"/>
<dbReference type="EMBL" id="CP088147">
    <property type="protein sequence ID" value="UTU54411.1"/>
    <property type="molecule type" value="Genomic_DNA"/>
</dbReference>
<dbReference type="PANTHER" id="PTHR42760:SF133">
    <property type="entry name" value="3-OXOACYL-[ACYL-CARRIER-PROTEIN] REDUCTASE"/>
    <property type="match status" value="1"/>
</dbReference>
<dbReference type="RefSeq" id="WP_032899540.1">
    <property type="nucleotide sequence ID" value="NZ_CP088147.1"/>
</dbReference>
<evidence type="ECO:0000256" key="1">
    <source>
        <dbReference type="ARBA" id="ARBA00006484"/>
    </source>
</evidence>
<keyword evidence="2" id="KW-0560">Oxidoreductase</keyword>
<evidence type="ECO:0000256" key="2">
    <source>
        <dbReference type="ARBA" id="ARBA00023002"/>
    </source>
</evidence>
<dbReference type="CDD" id="cd05233">
    <property type="entry name" value="SDR_c"/>
    <property type="match status" value="1"/>
</dbReference>
<dbReference type="PRINTS" id="PR00081">
    <property type="entry name" value="GDHRDH"/>
</dbReference>
<gene>
    <name evidence="3" type="ORF">LRP29_13905</name>
</gene>
<evidence type="ECO:0000313" key="3">
    <source>
        <dbReference type="EMBL" id="UTU54411.1"/>
    </source>
</evidence>
<dbReference type="AlphaFoldDB" id="A0AB38TIN0"/>
<comment type="similarity">
    <text evidence="1">Belongs to the short-chain dehydrogenases/reductases (SDR) family.</text>
</comment>
<dbReference type="InterPro" id="IPR002347">
    <property type="entry name" value="SDR_fam"/>
</dbReference>
<dbReference type="InterPro" id="IPR036291">
    <property type="entry name" value="NAD(P)-bd_dom_sf"/>
</dbReference>
<dbReference type="PANTHER" id="PTHR42760">
    <property type="entry name" value="SHORT-CHAIN DEHYDROGENASES/REDUCTASES FAMILY MEMBER"/>
    <property type="match status" value="1"/>
</dbReference>
<accession>A0AB38TIN0</accession>
<dbReference type="Proteomes" id="UP001060070">
    <property type="component" value="Chromosome"/>
</dbReference>
<organism evidence="3 4">
    <name type="scientific">Mesorhizobium ciceri</name>
    <dbReference type="NCBI Taxonomy" id="39645"/>
    <lineage>
        <taxon>Bacteria</taxon>
        <taxon>Pseudomonadati</taxon>
        <taxon>Pseudomonadota</taxon>
        <taxon>Alphaproteobacteria</taxon>
        <taxon>Hyphomicrobiales</taxon>
        <taxon>Phyllobacteriaceae</taxon>
        <taxon>Mesorhizobium</taxon>
    </lineage>
</organism>
<sequence length="249" mass="25481">MALSLPEALDLSGQRIVVTGAASGIGRATASALASLGADLLLADVSSLDATCADLIAHNVVPETVQGDLLTPGAIARLFASGPVRAVVHCAGIVPTQIPWDQDPNWEARFARTMAVNVRLPIELGHAGIAHMAGNGGGRLILIGSLAGWHGGTLTTTPPDYVTSKGGLHALVRLLARKAAPGGVLVNGVAPGPVVTPFSANIDFPRENFPLGRMATAEEIAWPIAFLCTKGASNFCGEIVNVNGGVFFA</sequence>
<protein>
    <submittedName>
        <fullName evidence="3">SDR family oxidoreductase</fullName>
    </submittedName>
</protein>
<reference evidence="3 4" key="1">
    <citation type="journal article" date="2022" name="Microbiol. Resour. Announc.">
        <title>Complete Genome Sequence of Mesorhizobium ciceri Strain R30, a Rhizobium Used as a Commercial Inoculant for Chickpea in Argentina.</title>
        <authorList>
            <person name="Foresto E."/>
            <person name="Revale S."/>
            <person name="Primo E."/>
            <person name="Nievas F."/>
            <person name="Carezzano E."/>
            <person name="Puente M."/>
            <person name="Alzari P."/>
            <person name="Mart M."/>
            <person name="Ben-Assaya M."/>
            <person name="Mornico D."/>
            <person name="Santoro M."/>
            <person name="Mart F."/>
            <person name="Giordano W."/>
            <person name="Bogino P."/>
        </authorList>
    </citation>
    <scope>NUCLEOTIDE SEQUENCE [LARGE SCALE GENOMIC DNA]</scope>
    <source>
        <strain evidence="3 4">R30</strain>
    </source>
</reference>
<dbReference type="Gene3D" id="3.40.50.720">
    <property type="entry name" value="NAD(P)-binding Rossmann-like Domain"/>
    <property type="match status" value="1"/>
</dbReference>